<gene>
    <name evidence="3" type="ORF">FNV43_RR00154</name>
</gene>
<feature type="domain" description="NB-ARC" evidence="2">
    <location>
        <begin position="147"/>
        <end position="315"/>
    </location>
</feature>
<dbReference type="OrthoDB" id="1700985at2759"/>
<dbReference type="AlphaFoldDB" id="A0A8K0HP07"/>
<organism evidence="3 4">
    <name type="scientific">Rhamnella rubrinervis</name>
    <dbReference type="NCBI Taxonomy" id="2594499"/>
    <lineage>
        <taxon>Eukaryota</taxon>
        <taxon>Viridiplantae</taxon>
        <taxon>Streptophyta</taxon>
        <taxon>Embryophyta</taxon>
        <taxon>Tracheophyta</taxon>
        <taxon>Spermatophyta</taxon>
        <taxon>Magnoliopsida</taxon>
        <taxon>eudicotyledons</taxon>
        <taxon>Gunneridae</taxon>
        <taxon>Pentapetalae</taxon>
        <taxon>rosids</taxon>
        <taxon>fabids</taxon>
        <taxon>Rosales</taxon>
        <taxon>Rhamnaceae</taxon>
        <taxon>rhamnoid group</taxon>
        <taxon>Rhamneae</taxon>
        <taxon>Rhamnella</taxon>
    </lineage>
</organism>
<keyword evidence="1" id="KW-0611">Plant defense</keyword>
<dbReference type="EMBL" id="VOIH02000001">
    <property type="protein sequence ID" value="KAF3455523.1"/>
    <property type="molecule type" value="Genomic_DNA"/>
</dbReference>
<evidence type="ECO:0000256" key="1">
    <source>
        <dbReference type="ARBA" id="ARBA00022821"/>
    </source>
</evidence>
<reference evidence="3" key="1">
    <citation type="submission" date="2020-03" db="EMBL/GenBank/DDBJ databases">
        <title>A high-quality chromosome-level genome assembly of a woody plant with both climbing and erect habits, Rhamnella rubrinervis.</title>
        <authorList>
            <person name="Lu Z."/>
            <person name="Yang Y."/>
            <person name="Zhu X."/>
            <person name="Sun Y."/>
        </authorList>
    </citation>
    <scope>NUCLEOTIDE SEQUENCE</scope>
    <source>
        <strain evidence="3">BYM</strain>
        <tissue evidence="3">Leaf</tissue>
    </source>
</reference>
<dbReference type="Proteomes" id="UP000796880">
    <property type="component" value="Unassembled WGS sequence"/>
</dbReference>
<dbReference type="GO" id="GO:0006952">
    <property type="term" value="P:defense response"/>
    <property type="evidence" value="ECO:0007669"/>
    <property type="project" value="UniProtKB-KW"/>
</dbReference>
<dbReference type="Gene3D" id="3.40.50.300">
    <property type="entry name" value="P-loop containing nucleotide triphosphate hydrolases"/>
    <property type="match status" value="1"/>
</dbReference>
<sequence length="329" mass="37326">MAELVAGLVVDALISAAVEQLFERLASVHVIDFIRQKKVNQNFLDDLKRMLTSANRVMDDAEKKMITNPDDLVDEINTEALQHELEGTSRLKVSNLCSSRFSVKNVEYRLKKITESLKDVVKEMNELGLKEGVETSRPSRRSAQTTYMEEGRQQISVMLIVGMAGIGKTTLTQLAYNKIKGNEVAVEKPFDILAWITVSDESDVSTLTKAIYEEVNGKEDCTDLEPFKLQEKLRRVLEGKRFFFVLDDVCNIDYRIWNELSKPFECAAHGSKIIITTRSTQIASVFSTVPKPHVLQLLEGEDCWKLFSKHAFSNEETTSHPNYLEEIGR</sequence>
<protein>
    <recommendedName>
        <fullName evidence="2">NB-ARC domain-containing protein</fullName>
    </recommendedName>
</protein>
<dbReference type="InterPro" id="IPR027417">
    <property type="entry name" value="P-loop_NTPase"/>
</dbReference>
<dbReference type="PANTHER" id="PTHR36766:SF40">
    <property type="entry name" value="DISEASE RESISTANCE PROTEIN RGA3"/>
    <property type="match status" value="1"/>
</dbReference>
<evidence type="ECO:0000313" key="4">
    <source>
        <dbReference type="Proteomes" id="UP000796880"/>
    </source>
</evidence>
<proteinExistence type="predicted"/>
<accession>A0A8K0HP07</accession>
<dbReference type="SUPFAM" id="SSF52540">
    <property type="entry name" value="P-loop containing nucleoside triphosphate hydrolases"/>
    <property type="match status" value="1"/>
</dbReference>
<dbReference type="InterPro" id="IPR002182">
    <property type="entry name" value="NB-ARC"/>
</dbReference>
<dbReference type="PRINTS" id="PR00364">
    <property type="entry name" value="DISEASERSIST"/>
</dbReference>
<comment type="caution">
    <text evidence="3">The sequence shown here is derived from an EMBL/GenBank/DDBJ whole genome shotgun (WGS) entry which is preliminary data.</text>
</comment>
<dbReference type="Pfam" id="PF00931">
    <property type="entry name" value="NB-ARC"/>
    <property type="match status" value="1"/>
</dbReference>
<evidence type="ECO:0000259" key="2">
    <source>
        <dbReference type="Pfam" id="PF00931"/>
    </source>
</evidence>
<evidence type="ECO:0000313" key="3">
    <source>
        <dbReference type="EMBL" id="KAF3455523.1"/>
    </source>
</evidence>
<keyword evidence="4" id="KW-1185">Reference proteome</keyword>
<name>A0A8K0HP07_9ROSA</name>
<dbReference type="GO" id="GO:0043531">
    <property type="term" value="F:ADP binding"/>
    <property type="evidence" value="ECO:0007669"/>
    <property type="project" value="InterPro"/>
</dbReference>
<dbReference type="PANTHER" id="PTHR36766">
    <property type="entry name" value="PLANT BROAD-SPECTRUM MILDEW RESISTANCE PROTEIN RPW8"/>
    <property type="match status" value="1"/>
</dbReference>